<dbReference type="Gene3D" id="3.10.180.10">
    <property type="entry name" value="2,3-Dihydroxybiphenyl 1,2-Dioxygenase, domain 1"/>
    <property type="match status" value="1"/>
</dbReference>
<dbReference type="PANTHER" id="PTHR46466">
    <property type="entry name" value="GLYOXALASE DOMAIN-CONTAINING PROTEIN 4"/>
    <property type="match status" value="1"/>
</dbReference>
<proteinExistence type="predicted"/>
<reference evidence="2 3" key="1">
    <citation type="submission" date="2014-03" db="EMBL/GenBank/DDBJ databases">
        <title>Draft genome of the hookworm Oesophagostomum dentatum.</title>
        <authorList>
            <person name="Mitreva M."/>
        </authorList>
    </citation>
    <scope>NUCLEOTIDE SEQUENCE [LARGE SCALE GENOMIC DNA]</scope>
    <source>
        <strain evidence="2 3">OD-Hann</strain>
    </source>
</reference>
<evidence type="ECO:0000259" key="1">
    <source>
        <dbReference type="PROSITE" id="PS51819"/>
    </source>
</evidence>
<evidence type="ECO:0000313" key="3">
    <source>
        <dbReference type="Proteomes" id="UP000053660"/>
    </source>
</evidence>
<dbReference type="PROSITE" id="PS51819">
    <property type="entry name" value="VOC"/>
    <property type="match status" value="1"/>
</dbReference>
<dbReference type="InterPro" id="IPR029068">
    <property type="entry name" value="Glyas_Bleomycin-R_OHBP_Dase"/>
</dbReference>
<dbReference type="PANTHER" id="PTHR46466:SF1">
    <property type="entry name" value="GLYOXALASE DOMAIN-CONTAINING PROTEIN 4"/>
    <property type="match status" value="1"/>
</dbReference>
<dbReference type="Proteomes" id="UP000053660">
    <property type="component" value="Unassembled WGS sequence"/>
</dbReference>
<gene>
    <name evidence="2" type="ORF">OESDEN_08499</name>
</gene>
<organism evidence="2 3">
    <name type="scientific">Oesophagostomum dentatum</name>
    <name type="common">Nodular worm</name>
    <dbReference type="NCBI Taxonomy" id="61180"/>
    <lineage>
        <taxon>Eukaryota</taxon>
        <taxon>Metazoa</taxon>
        <taxon>Ecdysozoa</taxon>
        <taxon>Nematoda</taxon>
        <taxon>Chromadorea</taxon>
        <taxon>Rhabditida</taxon>
        <taxon>Rhabditina</taxon>
        <taxon>Rhabditomorpha</taxon>
        <taxon>Strongyloidea</taxon>
        <taxon>Strongylidae</taxon>
        <taxon>Oesophagostomum</taxon>
    </lineage>
</organism>
<dbReference type="EMBL" id="KN551909">
    <property type="protein sequence ID" value="KHJ91635.1"/>
    <property type="molecule type" value="Genomic_DNA"/>
</dbReference>
<protein>
    <recommendedName>
        <fullName evidence="1">VOC domain-containing protein</fullName>
    </recommendedName>
</protein>
<feature type="domain" description="VOC" evidence="1">
    <location>
        <begin position="4"/>
        <end position="46"/>
    </location>
</feature>
<keyword evidence="3" id="KW-1185">Reference proteome</keyword>
<accession>A0A0B1T8I2</accession>
<dbReference type="SUPFAM" id="SSF54593">
    <property type="entry name" value="Glyoxalase/Bleomycin resistance protein/Dihydroxybiphenyl dioxygenase"/>
    <property type="match status" value="1"/>
</dbReference>
<name>A0A0B1T8I2_OESDE</name>
<dbReference type="OrthoDB" id="1545884at2759"/>
<dbReference type="InterPro" id="IPR043193">
    <property type="entry name" value="GLOD4"/>
</dbReference>
<dbReference type="AlphaFoldDB" id="A0A0B1T8I2"/>
<evidence type="ECO:0000313" key="2">
    <source>
        <dbReference type="EMBL" id="KHJ91635.1"/>
    </source>
</evidence>
<dbReference type="InterPro" id="IPR037523">
    <property type="entry name" value="VOC_core"/>
</dbReference>
<sequence>MTIRALHYVLKVGNRKAAYEFFTDVLRMKALRHEEYEEGCKASCNG</sequence>